<dbReference type="Pfam" id="PF02082">
    <property type="entry name" value="Rrf2"/>
    <property type="match status" value="1"/>
</dbReference>
<keyword evidence="3" id="KW-1185">Reference proteome</keyword>
<dbReference type="SUPFAM" id="SSF46785">
    <property type="entry name" value="Winged helix' DNA-binding domain"/>
    <property type="match status" value="1"/>
</dbReference>
<evidence type="ECO:0000256" key="1">
    <source>
        <dbReference type="ARBA" id="ARBA00023125"/>
    </source>
</evidence>
<evidence type="ECO:0000313" key="3">
    <source>
        <dbReference type="Proteomes" id="UP001366060"/>
    </source>
</evidence>
<reference evidence="2 3" key="1">
    <citation type="submission" date="2024-02" db="EMBL/GenBank/DDBJ databases">
        <title>Bacteria isolated from the canopy kelp, Nereocystis luetkeana.</title>
        <authorList>
            <person name="Pfister C.A."/>
            <person name="Younker I.T."/>
            <person name="Light S.H."/>
        </authorList>
    </citation>
    <scope>NUCLEOTIDE SEQUENCE [LARGE SCALE GENOMIC DNA]</scope>
    <source>
        <strain evidence="2 3">TI.2.07</strain>
    </source>
</reference>
<dbReference type="Proteomes" id="UP001366060">
    <property type="component" value="Unassembled WGS sequence"/>
</dbReference>
<name>A0ABU9HCC0_9GAMM</name>
<dbReference type="NCBIfam" id="TIGR00738">
    <property type="entry name" value="rrf2_super"/>
    <property type="match status" value="1"/>
</dbReference>
<organism evidence="2 3">
    <name type="scientific">Psychromonas arctica</name>
    <dbReference type="NCBI Taxonomy" id="168275"/>
    <lineage>
        <taxon>Bacteria</taxon>
        <taxon>Pseudomonadati</taxon>
        <taxon>Pseudomonadota</taxon>
        <taxon>Gammaproteobacteria</taxon>
        <taxon>Alteromonadales</taxon>
        <taxon>Psychromonadaceae</taxon>
        <taxon>Psychromonas</taxon>
    </lineage>
</organism>
<dbReference type="EMBL" id="JBAKBA010000019">
    <property type="protein sequence ID" value="MEL0659378.1"/>
    <property type="molecule type" value="Genomic_DNA"/>
</dbReference>
<keyword evidence="1" id="KW-0238">DNA-binding</keyword>
<dbReference type="PROSITE" id="PS51197">
    <property type="entry name" value="HTH_RRF2_2"/>
    <property type="match status" value="1"/>
</dbReference>
<dbReference type="PANTHER" id="PTHR33221:SF4">
    <property type="entry name" value="HTH-TYPE TRANSCRIPTIONAL REPRESSOR NSRR"/>
    <property type="match status" value="1"/>
</dbReference>
<dbReference type="RefSeq" id="WP_341627938.1">
    <property type="nucleotide sequence ID" value="NZ_JBAKBA010000019.1"/>
</dbReference>
<dbReference type="InterPro" id="IPR000944">
    <property type="entry name" value="Tscrpt_reg_Rrf2"/>
</dbReference>
<dbReference type="PANTHER" id="PTHR33221">
    <property type="entry name" value="WINGED HELIX-TURN-HELIX TRANSCRIPTIONAL REGULATOR, RRF2 FAMILY"/>
    <property type="match status" value="1"/>
</dbReference>
<gene>
    <name evidence="2" type="ORF">V6255_09530</name>
</gene>
<evidence type="ECO:0000313" key="2">
    <source>
        <dbReference type="EMBL" id="MEL0659378.1"/>
    </source>
</evidence>
<accession>A0ABU9HCC0</accession>
<sequence>MQLTKHTDYAIRVLIYLNTQLEQESLSKATDIASLFGISFNHLTKVVHHLGKAGFIQTVRGKSGGIKLAKSADLINLGDVVAIMENTLDPINCSEPPCRLQSVCLVKPILNKAMQAFLDELNKHTLTDICLAKSNDVWTLELHDPLQL</sequence>
<dbReference type="InterPro" id="IPR036388">
    <property type="entry name" value="WH-like_DNA-bd_sf"/>
</dbReference>
<dbReference type="Gene3D" id="1.10.10.10">
    <property type="entry name" value="Winged helix-like DNA-binding domain superfamily/Winged helix DNA-binding domain"/>
    <property type="match status" value="1"/>
</dbReference>
<proteinExistence type="predicted"/>
<protein>
    <submittedName>
        <fullName evidence="2">Rrf2 family transcriptional regulator</fullName>
    </submittedName>
</protein>
<comment type="caution">
    <text evidence="2">The sequence shown here is derived from an EMBL/GenBank/DDBJ whole genome shotgun (WGS) entry which is preliminary data.</text>
</comment>
<dbReference type="InterPro" id="IPR036390">
    <property type="entry name" value="WH_DNA-bd_sf"/>
</dbReference>